<dbReference type="RefSeq" id="WP_127070909.1">
    <property type="nucleotide sequence ID" value="NZ_BMKB01000002.1"/>
</dbReference>
<evidence type="ECO:0000256" key="1">
    <source>
        <dbReference type="ARBA" id="ARBA00010515"/>
    </source>
</evidence>
<evidence type="ECO:0000313" key="6">
    <source>
        <dbReference type="Proteomes" id="UP000596977"/>
    </source>
</evidence>
<organism evidence="5 6">
    <name type="scientific">Pelagibacterium lentulum</name>
    <dbReference type="NCBI Taxonomy" id="2029865"/>
    <lineage>
        <taxon>Bacteria</taxon>
        <taxon>Pseudomonadati</taxon>
        <taxon>Pseudomonadota</taxon>
        <taxon>Alphaproteobacteria</taxon>
        <taxon>Hyphomicrobiales</taxon>
        <taxon>Devosiaceae</taxon>
        <taxon>Pelagibacterium</taxon>
    </lineage>
</organism>
<dbReference type="PROSITE" id="PS01174">
    <property type="entry name" value="LIPASE_GDXG_SER"/>
    <property type="match status" value="1"/>
</dbReference>
<evidence type="ECO:0000259" key="4">
    <source>
        <dbReference type="Pfam" id="PF20434"/>
    </source>
</evidence>
<dbReference type="InterPro" id="IPR050300">
    <property type="entry name" value="GDXG_lipolytic_enzyme"/>
</dbReference>
<comment type="caution">
    <text evidence="5">The sequence shown here is derived from an EMBL/GenBank/DDBJ whole genome shotgun (WGS) entry which is preliminary data.</text>
</comment>
<feature type="active site" evidence="3">
    <location>
        <position position="165"/>
    </location>
</feature>
<dbReference type="Gene3D" id="3.40.50.1820">
    <property type="entry name" value="alpha/beta hydrolase"/>
    <property type="match status" value="1"/>
</dbReference>
<dbReference type="SUPFAM" id="SSF53474">
    <property type="entry name" value="alpha/beta-Hydrolases"/>
    <property type="match status" value="1"/>
</dbReference>
<dbReference type="InterPro" id="IPR033140">
    <property type="entry name" value="Lipase_GDXG_put_SER_AS"/>
</dbReference>
<feature type="domain" description="BD-FAE-like" evidence="4">
    <location>
        <begin position="74"/>
        <end position="277"/>
    </location>
</feature>
<name>A0A916RB00_9HYPH</name>
<reference evidence="5 6" key="1">
    <citation type="journal article" date="2014" name="Int. J. Syst. Evol. Microbiol.">
        <title>Complete genome sequence of Corynebacterium casei LMG S-19264T (=DSM 44701T), isolated from a smear-ripened cheese.</title>
        <authorList>
            <consortium name="US DOE Joint Genome Institute (JGI-PGF)"/>
            <person name="Walter F."/>
            <person name="Albersmeier A."/>
            <person name="Kalinowski J."/>
            <person name="Ruckert C."/>
        </authorList>
    </citation>
    <scope>NUCLEOTIDE SEQUENCE [LARGE SCALE GENOMIC DNA]</scope>
    <source>
        <strain evidence="5 6">CGMCC 1.15896</strain>
    </source>
</reference>
<dbReference type="Pfam" id="PF20434">
    <property type="entry name" value="BD-FAE"/>
    <property type="match status" value="1"/>
</dbReference>
<dbReference type="GO" id="GO:0016787">
    <property type="term" value="F:hydrolase activity"/>
    <property type="evidence" value="ECO:0007669"/>
    <property type="project" value="UniProtKB-KW"/>
</dbReference>
<gene>
    <name evidence="5" type="ORF">GCM10011499_17340</name>
</gene>
<dbReference type="AlphaFoldDB" id="A0A916RB00"/>
<accession>A0A916RB00</accession>
<protein>
    <submittedName>
        <fullName evidence="5">Lipase</fullName>
    </submittedName>
</protein>
<keyword evidence="2" id="KW-0378">Hydrolase</keyword>
<dbReference type="InterPro" id="IPR049492">
    <property type="entry name" value="BD-FAE-like_dom"/>
</dbReference>
<evidence type="ECO:0000256" key="3">
    <source>
        <dbReference type="PROSITE-ProRule" id="PRU10038"/>
    </source>
</evidence>
<proteinExistence type="inferred from homology"/>
<dbReference type="PANTHER" id="PTHR48081">
    <property type="entry name" value="AB HYDROLASE SUPERFAMILY PROTEIN C4A8.06C"/>
    <property type="match status" value="1"/>
</dbReference>
<sequence>MKRFILGTFLVLGVLATGIYVAFQVSPVPSVLAIRYIFAQGDETAMSALQAHVPPGITGQHNLAYGESPYEVFDVFYPEGTQTPLPTIVWVHGGAWVAGSKEGVANYLRILASHGYTAVGIDYTVAPKAVYPTQTQQVMDALAYLVDNAPALNIDPNTIVLAGDSAGAQLAAQAAAIITDPSYGEMVGVEPSIASHRLAAILLFCGAYDLGGVDLDGQFGWFLRTVLWAYTGTRDFMNDPEVRTASVANFVTPDFPATFITGGNADPLTPQSVRMAERLTAQGVPVEALFFPIDHEPPLQHEYQFNLDIDAGQDALDRILDFLGRRVSPAPSAIISSGDG</sequence>
<keyword evidence="6" id="KW-1185">Reference proteome</keyword>
<dbReference type="EMBL" id="BMKB01000002">
    <property type="protein sequence ID" value="GGA48014.1"/>
    <property type="molecule type" value="Genomic_DNA"/>
</dbReference>
<dbReference type="OrthoDB" id="9806180at2"/>
<comment type="similarity">
    <text evidence="1">Belongs to the 'GDXG' lipolytic enzyme family.</text>
</comment>
<dbReference type="InterPro" id="IPR029058">
    <property type="entry name" value="AB_hydrolase_fold"/>
</dbReference>
<evidence type="ECO:0000313" key="5">
    <source>
        <dbReference type="EMBL" id="GGA48014.1"/>
    </source>
</evidence>
<dbReference type="Proteomes" id="UP000596977">
    <property type="component" value="Unassembled WGS sequence"/>
</dbReference>
<evidence type="ECO:0000256" key="2">
    <source>
        <dbReference type="ARBA" id="ARBA00022801"/>
    </source>
</evidence>